<dbReference type="GO" id="GO:0106217">
    <property type="term" value="P:tRNA C3-cytosine methylation"/>
    <property type="evidence" value="ECO:0007669"/>
    <property type="project" value="TreeGrafter"/>
</dbReference>
<dbReference type="GO" id="GO:0006420">
    <property type="term" value="P:arginyl-tRNA aminoacylation"/>
    <property type="evidence" value="ECO:0007669"/>
    <property type="project" value="InterPro"/>
</dbReference>
<sequence>MAASSEVNMKPEDDLNVLQEMTREFMLKNDVQHRKVSLGRRIRDLKDGDVVLPRGCCPEVSEQIMKDFETEIKEKTSERLLPIKRLASDKYNSVVFYADRPRSFCNVIKETLIKGDNYGLSRMKSDQTTVVIKTLCYDDDYEPETNPELIRNIVLLQHLVKLLQASGYQVIPNISQPPDSVKSLYHIFDLDVKDTNTDTCLSRLTYCEETLIQCKCREEIKHMLINPDKSLDNGDKRLPVILNVRNFIQDKKLPVGKSGYDRNLCIVNVITEEEGSVEVKEACYLLQCLSAVASHQQALHCLHLVSQRQAFLRQQIDLLYQIISDVTNQTHCIKQSHFVYGDVTSRSSGPDNQTLQPSLSSQQLYSLRYEQMVESTMMKYGEQVTSDRWKDTLKSLTVAGLRFEMLSTTARNIVKLDLQDNKDGQGLDNRAGSFVMYNCARLATLFKHYNDGVEKGVYPSLPDVDEVKFESLREEEEWTLLYNYIYMYPEMVKSCVENLGPTSSDINAKIHTHKVANFLISLSRCLSSYYSRIHILGDCQPHLLVIMFPRLYLMKAVHQVLKNGLSLMGIPPPTQL</sequence>
<keyword evidence="3" id="KW-1185">Reference proteome</keyword>
<accession>A0AAN8PQU0</accession>
<evidence type="ECO:0000259" key="1">
    <source>
        <dbReference type="SMART" id="SM00836"/>
    </source>
</evidence>
<organism evidence="2 3">
    <name type="scientific">Patella caerulea</name>
    <name type="common">Rayed Mediterranean limpet</name>
    <dbReference type="NCBI Taxonomy" id="87958"/>
    <lineage>
        <taxon>Eukaryota</taxon>
        <taxon>Metazoa</taxon>
        <taxon>Spiralia</taxon>
        <taxon>Lophotrochozoa</taxon>
        <taxon>Mollusca</taxon>
        <taxon>Gastropoda</taxon>
        <taxon>Patellogastropoda</taxon>
        <taxon>Patelloidea</taxon>
        <taxon>Patellidae</taxon>
        <taxon>Patella</taxon>
    </lineage>
</organism>
<evidence type="ECO:0000313" key="2">
    <source>
        <dbReference type="EMBL" id="KAK6174960.1"/>
    </source>
</evidence>
<comment type="caution">
    <text evidence="2">The sequence shown here is derived from an EMBL/GenBank/DDBJ whole genome shotgun (WGS) entry which is preliminary data.</text>
</comment>
<reference evidence="2 3" key="1">
    <citation type="submission" date="2024-01" db="EMBL/GenBank/DDBJ databases">
        <title>The genome of the rayed Mediterranean limpet Patella caerulea (Linnaeus, 1758).</title>
        <authorList>
            <person name="Anh-Thu Weber A."/>
            <person name="Halstead-Nussloch G."/>
        </authorList>
    </citation>
    <scope>NUCLEOTIDE SEQUENCE [LARGE SCALE GENOMIC DNA]</scope>
    <source>
        <strain evidence="2">AATW-2023a</strain>
        <tissue evidence="2">Whole specimen</tissue>
    </source>
</reference>
<feature type="domain" description="DALR anticodon binding" evidence="1">
    <location>
        <begin position="435"/>
        <end position="576"/>
    </location>
</feature>
<dbReference type="InterPro" id="IPR037380">
    <property type="entry name" value="DALRD3"/>
</dbReference>
<proteinExistence type="predicted"/>
<gene>
    <name evidence="2" type="ORF">SNE40_013511</name>
</gene>
<evidence type="ECO:0000313" key="3">
    <source>
        <dbReference type="Proteomes" id="UP001347796"/>
    </source>
</evidence>
<dbReference type="PANTHER" id="PTHR16043">
    <property type="entry name" value="DALRD3 PROTEIN"/>
    <property type="match status" value="1"/>
</dbReference>
<dbReference type="InterPro" id="IPR009080">
    <property type="entry name" value="tRNAsynth_Ia_anticodon-bd"/>
</dbReference>
<dbReference type="GO" id="GO:0005524">
    <property type="term" value="F:ATP binding"/>
    <property type="evidence" value="ECO:0007669"/>
    <property type="project" value="InterPro"/>
</dbReference>
<dbReference type="SMART" id="SM00836">
    <property type="entry name" value="DALR_1"/>
    <property type="match status" value="1"/>
</dbReference>
<dbReference type="EMBL" id="JAZGQO010000010">
    <property type="protein sequence ID" value="KAK6174960.1"/>
    <property type="molecule type" value="Genomic_DNA"/>
</dbReference>
<dbReference type="GO" id="GO:0004814">
    <property type="term" value="F:arginine-tRNA ligase activity"/>
    <property type="evidence" value="ECO:0007669"/>
    <property type="project" value="InterPro"/>
</dbReference>
<name>A0AAN8PQU0_PATCE</name>
<dbReference type="Pfam" id="PF05746">
    <property type="entry name" value="DALR_1"/>
    <property type="match status" value="1"/>
</dbReference>
<dbReference type="InterPro" id="IPR008909">
    <property type="entry name" value="DALR_anticod-bd"/>
</dbReference>
<protein>
    <recommendedName>
        <fullName evidence="1">DALR anticodon binding domain-containing protein</fullName>
    </recommendedName>
</protein>
<dbReference type="PANTHER" id="PTHR16043:SF1">
    <property type="entry name" value="DALR ANTICODON-BINDING DOMAIN-CONTAINING PROTEIN 3"/>
    <property type="match status" value="1"/>
</dbReference>
<dbReference type="Proteomes" id="UP001347796">
    <property type="component" value="Unassembled WGS sequence"/>
</dbReference>
<dbReference type="GO" id="GO:0000049">
    <property type="term" value="F:tRNA binding"/>
    <property type="evidence" value="ECO:0007669"/>
    <property type="project" value="TreeGrafter"/>
</dbReference>
<dbReference type="Gene3D" id="1.10.730.10">
    <property type="entry name" value="Isoleucyl-tRNA Synthetase, Domain 1"/>
    <property type="match status" value="1"/>
</dbReference>
<dbReference type="AlphaFoldDB" id="A0AAN8PQU0"/>
<dbReference type="SUPFAM" id="SSF47323">
    <property type="entry name" value="Anticodon-binding domain of a subclass of class I aminoacyl-tRNA synthetases"/>
    <property type="match status" value="1"/>
</dbReference>